<proteinExistence type="predicted"/>
<dbReference type="PANTHER" id="PTHR40072">
    <property type="entry name" value="MOLYBDOPTERIN-GUANINE DINUCLEOTIDE BIOSYNTHESIS ADAPTER PROTEIN-RELATED"/>
    <property type="match status" value="1"/>
</dbReference>
<name>A0A101FH14_9THEO</name>
<accession>A0A101FH14</accession>
<dbReference type="InterPro" id="IPR027417">
    <property type="entry name" value="P-loop_NTPase"/>
</dbReference>
<evidence type="ECO:0000313" key="3">
    <source>
        <dbReference type="Proteomes" id="UP000053326"/>
    </source>
</evidence>
<sequence length="183" mass="20657">PEVELPVELVSRKGRFHLVPVVFIVGNSNTGKTLLIERLVGVLKESNYRIAVIKHAPHGYEPDVQGKDTWRYCRAGVDEVVVVGPESLTHHSFYRQEPALPDIIKRIENDVDLVIVEGFKKQAGPKIEVLRKGYTTQRLNLGSDLIAVVSDCPSEEKEEKVPSFTPDEVERLADFLVRRFSLK</sequence>
<dbReference type="SUPFAM" id="SSF52540">
    <property type="entry name" value="P-loop containing nucleoside triphosphate hydrolases"/>
    <property type="match status" value="1"/>
</dbReference>
<feature type="domain" description="Molybdopterin-guanine dinucleotide biosynthesis protein B (MobB)" evidence="1">
    <location>
        <begin position="21"/>
        <end position="151"/>
    </location>
</feature>
<dbReference type="GO" id="GO:0005525">
    <property type="term" value="F:GTP binding"/>
    <property type="evidence" value="ECO:0007669"/>
    <property type="project" value="InterPro"/>
</dbReference>
<dbReference type="EMBL" id="LGFO01000029">
    <property type="protein sequence ID" value="KUK36900.1"/>
    <property type="molecule type" value="Genomic_DNA"/>
</dbReference>
<evidence type="ECO:0000259" key="1">
    <source>
        <dbReference type="Pfam" id="PF03205"/>
    </source>
</evidence>
<dbReference type="Pfam" id="PF03205">
    <property type="entry name" value="MobB"/>
    <property type="match status" value="1"/>
</dbReference>
<dbReference type="Gene3D" id="3.40.50.300">
    <property type="entry name" value="P-loop containing nucleotide triphosphate hydrolases"/>
    <property type="match status" value="1"/>
</dbReference>
<evidence type="ECO:0000313" key="2">
    <source>
        <dbReference type="EMBL" id="KUK36900.1"/>
    </source>
</evidence>
<dbReference type="NCBIfam" id="TIGR00176">
    <property type="entry name" value="mobB"/>
    <property type="match status" value="1"/>
</dbReference>
<comment type="caution">
    <text evidence="2">The sequence shown here is derived from an EMBL/GenBank/DDBJ whole genome shotgun (WGS) entry which is preliminary data.</text>
</comment>
<reference evidence="3" key="1">
    <citation type="journal article" date="2015" name="MBio">
        <title>Genome-Resolved Metagenomic Analysis Reveals Roles for Candidate Phyla and Other Microbial Community Members in Biogeochemical Transformations in Oil Reservoirs.</title>
        <authorList>
            <person name="Hu P."/>
            <person name="Tom L."/>
            <person name="Singh A."/>
            <person name="Thomas B.C."/>
            <person name="Baker B.J."/>
            <person name="Piceno Y.M."/>
            <person name="Andersen G.L."/>
            <person name="Banfield J.F."/>
        </authorList>
    </citation>
    <scope>NUCLEOTIDE SEQUENCE [LARGE SCALE GENOMIC DNA]</scope>
</reference>
<gene>
    <name evidence="2" type="ORF">XD66_0402</name>
</gene>
<dbReference type="AlphaFoldDB" id="A0A101FH14"/>
<feature type="non-terminal residue" evidence="2">
    <location>
        <position position="1"/>
    </location>
</feature>
<organism evidence="2 3">
    <name type="scientific">Thermacetogenium phaeum</name>
    <dbReference type="NCBI Taxonomy" id="85874"/>
    <lineage>
        <taxon>Bacteria</taxon>
        <taxon>Bacillati</taxon>
        <taxon>Bacillota</taxon>
        <taxon>Clostridia</taxon>
        <taxon>Thermoanaerobacterales</taxon>
        <taxon>Thermoanaerobacteraceae</taxon>
        <taxon>Thermacetogenium</taxon>
    </lineage>
</organism>
<protein>
    <submittedName>
        <fullName evidence="2">Molybdopterin-guanine dinucleotide biosynthesis protein B</fullName>
    </submittedName>
</protein>
<dbReference type="Proteomes" id="UP000053326">
    <property type="component" value="Unassembled WGS sequence"/>
</dbReference>
<dbReference type="InterPro" id="IPR004435">
    <property type="entry name" value="MobB_dom"/>
</dbReference>
<dbReference type="GO" id="GO:0006777">
    <property type="term" value="P:Mo-molybdopterin cofactor biosynthetic process"/>
    <property type="evidence" value="ECO:0007669"/>
    <property type="project" value="InterPro"/>
</dbReference>
<dbReference type="PANTHER" id="PTHR40072:SF1">
    <property type="entry name" value="MOLYBDOPTERIN-GUANINE DINUCLEOTIDE BIOSYNTHESIS ADAPTER PROTEIN"/>
    <property type="match status" value="1"/>
</dbReference>
<dbReference type="InterPro" id="IPR052539">
    <property type="entry name" value="MGD_biosynthesis_adapter"/>
</dbReference>
<dbReference type="CDD" id="cd03116">
    <property type="entry name" value="MobB"/>
    <property type="match status" value="1"/>
</dbReference>